<dbReference type="GO" id="GO:0005737">
    <property type="term" value="C:cytoplasm"/>
    <property type="evidence" value="ECO:0007669"/>
    <property type="project" value="TreeGrafter"/>
</dbReference>
<keyword evidence="3" id="KW-0520">NAD</keyword>
<proteinExistence type="inferred from homology"/>
<dbReference type="FunFam" id="3.40.605.10:FF:000004">
    <property type="entry name" value="Aldehyde dehydrogenase"/>
    <property type="match status" value="1"/>
</dbReference>
<organism evidence="7 8">
    <name type="scientific">Fasciola hepatica</name>
    <name type="common">Liver fluke</name>
    <dbReference type="NCBI Taxonomy" id="6192"/>
    <lineage>
        <taxon>Eukaryota</taxon>
        <taxon>Metazoa</taxon>
        <taxon>Spiralia</taxon>
        <taxon>Lophotrochozoa</taxon>
        <taxon>Platyhelminthes</taxon>
        <taxon>Trematoda</taxon>
        <taxon>Digenea</taxon>
        <taxon>Plagiorchiida</taxon>
        <taxon>Echinostomata</taxon>
        <taxon>Echinostomatoidea</taxon>
        <taxon>Fasciolidae</taxon>
        <taxon>Fasciola</taxon>
    </lineage>
</organism>
<name>A0A4E0R8H8_FASHE</name>
<dbReference type="AlphaFoldDB" id="A0A4E0R8H8"/>
<comment type="similarity">
    <text evidence="1 4">Belongs to the aldehyde dehydrogenase family.</text>
</comment>
<evidence type="ECO:0000256" key="3">
    <source>
        <dbReference type="ARBA" id="ARBA00023027"/>
    </source>
</evidence>
<dbReference type="SUPFAM" id="SSF53720">
    <property type="entry name" value="ALDH-like"/>
    <property type="match status" value="1"/>
</dbReference>
<feature type="domain" description="Aldehyde dehydrogenase" evidence="6">
    <location>
        <begin position="32"/>
        <end position="447"/>
    </location>
</feature>
<keyword evidence="8" id="KW-1185">Reference proteome</keyword>
<dbReference type="Pfam" id="PF00171">
    <property type="entry name" value="Aldedh"/>
    <property type="match status" value="1"/>
</dbReference>
<dbReference type="InterPro" id="IPR016163">
    <property type="entry name" value="Ald_DH_C"/>
</dbReference>
<evidence type="ECO:0000256" key="1">
    <source>
        <dbReference type="ARBA" id="ARBA00009986"/>
    </source>
</evidence>
<dbReference type="InterPro" id="IPR016161">
    <property type="entry name" value="Ald_DH/histidinol_DH"/>
</dbReference>
<evidence type="ECO:0000313" key="7">
    <source>
        <dbReference type="EMBL" id="THD24013.1"/>
    </source>
</evidence>
<dbReference type="FunFam" id="3.40.309.10:FF:000003">
    <property type="entry name" value="Aldehyde dehydrogenase"/>
    <property type="match status" value="1"/>
</dbReference>
<protein>
    <recommendedName>
        <fullName evidence="4">Aldehyde dehydrogenase</fullName>
    </recommendedName>
</protein>
<dbReference type="InterPro" id="IPR015590">
    <property type="entry name" value="Aldehyde_DH_dom"/>
</dbReference>
<sequence>MSSQASKVRVSMATPDVIISSQVINLLRGAFHEGVLHSIASRKTALRAIVRMMEENEDAIMEALMKDLHRPKHETLEAEILPIILEANLMLSNIDAWTKDEYTQRTFLSVLDTTYIQREPYGMVLIFGSWNYPFLLVITPLIGAIAAGNTAVIKPSEFSPASSSLIAQLVHKYLDERVCQVLEGDVEFSQRLLKEERFDYIFFTGSYEAGRSVYLAAADHVTPVTLELGGKCPSYVDSSVSMTMAVKRILFTKLMNAGQTCVATDYILCHKDSMAALRETVCRILKEFLGDDPKESTSFSRIVNERHFKRLTHLLANTRGKILCGGESSEEDLYVAPTVLVNVPKDDVSMREEIFGPILPIVEVESAAEAIEFISSKNKPLAVYVYTDDANVFANFKHGTSSGAICQNDSCSYLLLSQLPFGGVGSSGFGNYHGRFSLETFSHKRSVHVKSRMEVIYEKFAYPPYTPEKLGWARWLLSSSERSSCTLL</sequence>
<dbReference type="InterPro" id="IPR012394">
    <property type="entry name" value="Aldehyde_DH_NAD(P)"/>
</dbReference>
<gene>
    <name evidence="7" type="ORF">D915_005095</name>
</gene>
<evidence type="ECO:0000259" key="6">
    <source>
        <dbReference type="Pfam" id="PF00171"/>
    </source>
</evidence>
<evidence type="ECO:0000313" key="8">
    <source>
        <dbReference type="Proteomes" id="UP000230066"/>
    </source>
</evidence>
<comment type="caution">
    <text evidence="7">The sequence shown here is derived from an EMBL/GenBank/DDBJ whole genome shotgun (WGS) entry which is preliminary data.</text>
</comment>
<evidence type="ECO:0000256" key="2">
    <source>
        <dbReference type="ARBA" id="ARBA00023002"/>
    </source>
</evidence>
<dbReference type="EMBL" id="JXXN02001819">
    <property type="protein sequence ID" value="THD24013.1"/>
    <property type="molecule type" value="Genomic_DNA"/>
</dbReference>
<feature type="active site" evidence="5">
    <location>
        <position position="261"/>
    </location>
</feature>
<dbReference type="Proteomes" id="UP000230066">
    <property type="component" value="Unassembled WGS sequence"/>
</dbReference>
<evidence type="ECO:0000256" key="5">
    <source>
        <dbReference type="PIRSR" id="PIRSR036492-1"/>
    </source>
</evidence>
<dbReference type="GO" id="GO:0006081">
    <property type="term" value="P:aldehyde metabolic process"/>
    <property type="evidence" value="ECO:0007669"/>
    <property type="project" value="InterPro"/>
</dbReference>
<evidence type="ECO:0000256" key="4">
    <source>
        <dbReference type="PIRNR" id="PIRNR036492"/>
    </source>
</evidence>
<dbReference type="CDD" id="cd07087">
    <property type="entry name" value="ALDH_F3-13-14_CALDH-like"/>
    <property type="match status" value="1"/>
</dbReference>
<feature type="active site" evidence="5">
    <location>
        <position position="227"/>
    </location>
</feature>
<dbReference type="Gene3D" id="3.40.309.10">
    <property type="entry name" value="Aldehyde Dehydrogenase, Chain A, domain 2"/>
    <property type="match status" value="1"/>
</dbReference>
<dbReference type="InterPro" id="IPR016160">
    <property type="entry name" value="Ald_DH_CS_CYS"/>
</dbReference>
<dbReference type="PROSITE" id="PS00070">
    <property type="entry name" value="ALDEHYDE_DEHYDR_CYS"/>
    <property type="match status" value="1"/>
</dbReference>
<dbReference type="PANTHER" id="PTHR43570">
    <property type="entry name" value="ALDEHYDE DEHYDROGENASE"/>
    <property type="match status" value="1"/>
</dbReference>
<dbReference type="Gene3D" id="3.40.605.10">
    <property type="entry name" value="Aldehyde Dehydrogenase, Chain A, domain 1"/>
    <property type="match status" value="1"/>
</dbReference>
<dbReference type="PANTHER" id="PTHR43570:SF16">
    <property type="entry name" value="ALDEHYDE DEHYDROGENASE TYPE III, ISOFORM Q"/>
    <property type="match status" value="1"/>
</dbReference>
<dbReference type="InterPro" id="IPR016162">
    <property type="entry name" value="Ald_DH_N"/>
</dbReference>
<reference evidence="7" key="1">
    <citation type="submission" date="2019-03" db="EMBL/GenBank/DDBJ databases">
        <title>Improved annotation for the trematode Fasciola hepatica.</title>
        <authorList>
            <person name="Choi Y.-J."/>
            <person name="Martin J."/>
            <person name="Mitreva M."/>
        </authorList>
    </citation>
    <scope>NUCLEOTIDE SEQUENCE [LARGE SCALE GENOMIC DNA]</scope>
</reference>
<dbReference type="GO" id="GO:0004029">
    <property type="term" value="F:aldehyde dehydrogenase (NAD+) activity"/>
    <property type="evidence" value="ECO:0007669"/>
    <property type="project" value="TreeGrafter"/>
</dbReference>
<accession>A0A4E0R8H8</accession>
<keyword evidence="2 4" id="KW-0560">Oxidoreductase</keyword>
<dbReference type="PIRSF" id="PIRSF036492">
    <property type="entry name" value="ALDH"/>
    <property type="match status" value="1"/>
</dbReference>